<dbReference type="Gene3D" id="1.10.287.130">
    <property type="match status" value="1"/>
</dbReference>
<accession>A0A5J4KY91</accession>
<dbReference type="SMART" id="SM00388">
    <property type="entry name" value="HisKA"/>
    <property type="match status" value="1"/>
</dbReference>
<evidence type="ECO:0000259" key="8">
    <source>
        <dbReference type="PROSITE" id="PS50109"/>
    </source>
</evidence>
<keyword evidence="4" id="KW-0808">Transferase</keyword>
<evidence type="ECO:0000256" key="1">
    <source>
        <dbReference type="ARBA" id="ARBA00000085"/>
    </source>
</evidence>
<dbReference type="PANTHER" id="PTHR43304">
    <property type="entry name" value="PHYTOCHROME-LIKE PROTEIN CPH1"/>
    <property type="match status" value="1"/>
</dbReference>
<dbReference type="Gene3D" id="3.30.450.40">
    <property type="match status" value="1"/>
</dbReference>
<dbReference type="EC" id="2.7.13.3" evidence="2"/>
<dbReference type="Pfam" id="PF00512">
    <property type="entry name" value="HisKA"/>
    <property type="match status" value="1"/>
</dbReference>
<keyword evidence="3" id="KW-0597">Phosphoprotein</keyword>
<dbReference type="Pfam" id="PF13426">
    <property type="entry name" value="PAS_9"/>
    <property type="match status" value="1"/>
</dbReference>
<dbReference type="AlphaFoldDB" id="A0A5J4KY91"/>
<dbReference type="NCBIfam" id="TIGR00229">
    <property type="entry name" value="sensory_box"/>
    <property type="match status" value="3"/>
</dbReference>
<dbReference type="Pfam" id="PF08447">
    <property type="entry name" value="PAS_3"/>
    <property type="match status" value="1"/>
</dbReference>
<evidence type="ECO:0000259" key="9">
    <source>
        <dbReference type="PROSITE" id="PS50112"/>
    </source>
</evidence>
<comment type="caution">
    <text evidence="11">The sequence shown here is derived from an EMBL/GenBank/DDBJ whole genome shotgun (WGS) entry which is preliminary data.</text>
</comment>
<sequence>MTTMPDPGTHDEHHILTLLQVEMLQSEKRFQATFEQAAVGMAHASLDGNFLQVNQKLCDIVGYTRSELLLLTFQAITYPADLKTDLAYVEQLLSGERSTYAMEKRYIRANGSLVWINLTVSLVRDQDGNPLYFISVVEDIDERKRVEEALQRERQALKRLTDNAPDIIVRLDRSLRHMYINPAITAATGMLPAEIIGKTAEELAFPKEQLTLWNAALKQVLSTGVSSSLEFSYLSPTGLRWYQVHLTPERNAQDDIISVLLIAHDITDLKQTQAALLQSEARARRLIDSNVISVIIADVNGLVEANDAFLQLIGYTHEDFQAGKIDWQALTPAEYLSRDEHCLQELRERGTCTPFEKEYVRRNGERVAVLTGAAVVQTQPLQWVCFILDITERQQQERRLQRALDGLLTVAEVLVMRDEQSDDHEQSPPSYAEVARRVLDAICQVLACEGAVMIKLLPASDIIDTLIMRGFDGSIKQTITECVHGQPLSSRFEKANLIEQLRVGEVITLNVSQEAYHERQPHASLHTAILVPMHLGTELVGLLTLYPHDEHVTYTREERALALAIAKLAALLIERERLQLGREEAWMHVWATQEVMQQMDDFLGMTSHELKTPLTSMQGNLQLAKRQLVHLNIPDSKGAQLLTQLLDRAERQLKVQNRLINDLLDVSRIHANRLELSPVSVDLAKLVRDVVEDQRNLVPTRLFHFESMPSEIPVCADAERIGQVVNNYLSNALKYSEASRPVTICVTQTGAMARVEVTDGGPGLTPEQQEQIWQRFYRAPGIDVKSGSGVGLGLGLHICRSIIERQGGQVGVDSTPGHGSTFWFTLPIAL</sequence>
<dbReference type="InterPro" id="IPR013656">
    <property type="entry name" value="PAS_4"/>
</dbReference>
<dbReference type="InterPro" id="IPR035965">
    <property type="entry name" value="PAS-like_dom_sf"/>
</dbReference>
<feature type="domain" description="PAC" evidence="10">
    <location>
        <begin position="227"/>
        <end position="278"/>
    </location>
</feature>
<dbReference type="SMART" id="SM00065">
    <property type="entry name" value="GAF"/>
    <property type="match status" value="1"/>
</dbReference>
<feature type="domain" description="PAC" evidence="10">
    <location>
        <begin position="100"/>
        <end position="152"/>
    </location>
</feature>
<dbReference type="SUPFAM" id="SSF47384">
    <property type="entry name" value="Homodimeric domain of signal transducing histidine kinase"/>
    <property type="match status" value="1"/>
</dbReference>
<protein>
    <recommendedName>
        <fullName evidence="2">histidine kinase</fullName>
        <ecNumber evidence="2">2.7.13.3</ecNumber>
    </recommendedName>
</protein>
<dbReference type="InterPro" id="IPR013655">
    <property type="entry name" value="PAS_fold_3"/>
</dbReference>
<dbReference type="SMART" id="SM00387">
    <property type="entry name" value="HATPase_c"/>
    <property type="match status" value="1"/>
</dbReference>
<dbReference type="CDD" id="cd00082">
    <property type="entry name" value="HisKA"/>
    <property type="match status" value="1"/>
</dbReference>
<feature type="coiled-coil region" evidence="7">
    <location>
        <begin position="639"/>
        <end position="666"/>
    </location>
</feature>
<evidence type="ECO:0000256" key="2">
    <source>
        <dbReference type="ARBA" id="ARBA00012438"/>
    </source>
</evidence>
<dbReference type="InterPro" id="IPR004358">
    <property type="entry name" value="Sig_transdc_His_kin-like_C"/>
</dbReference>
<keyword evidence="6" id="KW-0902">Two-component regulatory system</keyword>
<gene>
    <name evidence="11" type="ORF">KDW_56330</name>
</gene>
<feature type="domain" description="PAS" evidence="9">
    <location>
        <begin position="153"/>
        <end position="224"/>
    </location>
</feature>
<dbReference type="PROSITE" id="PS50113">
    <property type="entry name" value="PAC"/>
    <property type="match status" value="3"/>
</dbReference>
<dbReference type="FunFam" id="3.30.565.10:FF:000006">
    <property type="entry name" value="Sensor histidine kinase WalK"/>
    <property type="match status" value="1"/>
</dbReference>
<name>A0A5J4KY91_9CHLR</name>
<dbReference type="InterPro" id="IPR005467">
    <property type="entry name" value="His_kinase_dom"/>
</dbReference>
<proteinExistence type="predicted"/>
<reference evidence="11 12" key="1">
    <citation type="submission" date="2019-10" db="EMBL/GenBank/DDBJ databases">
        <title>Dictyobacter vulcani sp. nov., within the class Ktedonobacteria, isolated from soil of volcanic Mt. Zao.</title>
        <authorList>
            <person name="Zheng Y."/>
            <person name="Wang C.M."/>
            <person name="Sakai Y."/>
            <person name="Abe K."/>
            <person name="Yokota A."/>
            <person name="Yabe S."/>
        </authorList>
    </citation>
    <scope>NUCLEOTIDE SEQUENCE [LARGE SCALE GENOMIC DNA]</scope>
    <source>
        <strain evidence="11 12">W12</strain>
    </source>
</reference>
<dbReference type="InterPro" id="IPR000014">
    <property type="entry name" value="PAS"/>
</dbReference>
<evidence type="ECO:0000313" key="11">
    <source>
        <dbReference type="EMBL" id="GER91471.1"/>
    </source>
</evidence>
<dbReference type="InterPro" id="IPR036890">
    <property type="entry name" value="HATPase_C_sf"/>
</dbReference>
<dbReference type="SMART" id="SM00086">
    <property type="entry name" value="PAC"/>
    <property type="match status" value="3"/>
</dbReference>
<dbReference type="PROSITE" id="PS50109">
    <property type="entry name" value="HIS_KIN"/>
    <property type="match status" value="1"/>
</dbReference>
<dbReference type="SUPFAM" id="SSF55781">
    <property type="entry name" value="GAF domain-like"/>
    <property type="match status" value="1"/>
</dbReference>
<dbReference type="InterPro" id="IPR001610">
    <property type="entry name" value="PAC"/>
</dbReference>
<feature type="domain" description="PAC" evidence="10">
    <location>
        <begin position="353"/>
        <end position="402"/>
    </location>
</feature>
<evidence type="ECO:0000313" key="12">
    <source>
        <dbReference type="Proteomes" id="UP000326912"/>
    </source>
</evidence>
<dbReference type="SUPFAM" id="SSF55874">
    <property type="entry name" value="ATPase domain of HSP90 chaperone/DNA topoisomerase II/histidine kinase"/>
    <property type="match status" value="1"/>
</dbReference>
<dbReference type="InterPro" id="IPR003661">
    <property type="entry name" value="HisK_dim/P_dom"/>
</dbReference>
<keyword evidence="12" id="KW-1185">Reference proteome</keyword>
<dbReference type="InterPro" id="IPR003018">
    <property type="entry name" value="GAF"/>
</dbReference>
<dbReference type="InterPro" id="IPR003594">
    <property type="entry name" value="HATPase_dom"/>
</dbReference>
<dbReference type="Proteomes" id="UP000326912">
    <property type="component" value="Unassembled WGS sequence"/>
</dbReference>
<dbReference type="Pfam" id="PF02518">
    <property type="entry name" value="HATPase_c"/>
    <property type="match status" value="1"/>
</dbReference>
<dbReference type="SUPFAM" id="SSF55785">
    <property type="entry name" value="PYP-like sensor domain (PAS domain)"/>
    <property type="match status" value="3"/>
</dbReference>
<dbReference type="Gene3D" id="3.30.450.20">
    <property type="entry name" value="PAS domain"/>
    <property type="match status" value="3"/>
</dbReference>
<keyword evidence="7" id="KW-0175">Coiled coil</keyword>
<dbReference type="InterPro" id="IPR000700">
    <property type="entry name" value="PAS-assoc_C"/>
</dbReference>
<organism evidence="11 12">
    <name type="scientific">Dictyobacter vulcani</name>
    <dbReference type="NCBI Taxonomy" id="2607529"/>
    <lineage>
        <taxon>Bacteria</taxon>
        <taxon>Bacillati</taxon>
        <taxon>Chloroflexota</taxon>
        <taxon>Ktedonobacteria</taxon>
        <taxon>Ktedonobacterales</taxon>
        <taxon>Dictyobacteraceae</taxon>
        <taxon>Dictyobacter</taxon>
    </lineage>
</organism>
<dbReference type="Pfam" id="PF08448">
    <property type="entry name" value="PAS_4"/>
    <property type="match status" value="1"/>
</dbReference>
<dbReference type="SMART" id="SM00091">
    <property type="entry name" value="PAS"/>
    <property type="match status" value="3"/>
</dbReference>
<dbReference type="RefSeq" id="WP_170296576.1">
    <property type="nucleotide sequence ID" value="NZ_BKZW01000004.1"/>
</dbReference>
<evidence type="ECO:0000256" key="4">
    <source>
        <dbReference type="ARBA" id="ARBA00022679"/>
    </source>
</evidence>
<evidence type="ECO:0000256" key="3">
    <source>
        <dbReference type="ARBA" id="ARBA00022553"/>
    </source>
</evidence>
<comment type="catalytic activity">
    <reaction evidence="1">
        <text>ATP + protein L-histidine = ADP + protein N-phospho-L-histidine.</text>
        <dbReference type="EC" id="2.7.13.3"/>
    </reaction>
</comment>
<dbReference type="PROSITE" id="PS50112">
    <property type="entry name" value="PAS"/>
    <property type="match status" value="2"/>
</dbReference>
<evidence type="ECO:0000256" key="6">
    <source>
        <dbReference type="ARBA" id="ARBA00023012"/>
    </source>
</evidence>
<dbReference type="GO" id="GO:0000155">
    <property type="term" value="F:phosphorelay sensor kinase activity"/>
    <property type="evidence" value="ECO:0007669"/>
    <property type="project" value="InterPro"/>
</dbReference>
<feature type="domain" description="PAS" evidence="9">
    <location>
        <begin position="26"/>
        <end position="96"/>
    </location>
</feature>
<evidence type="ECO:0000256" key="7">
    <source>
        <dbReference type="SAM" id="Coils"/>
    </source>
</evidence>
<dbReference type="EMBL" id="BKZW01000004">
    <property type="protein sequence ID" value="GER91471.1"/>
    <property type="molecule type" value="Genomic_DNA"/>
</dbReference>
<dbReference type="PRINTS" id="PR00344">
    <property type="entry name" value="BCTRLSENSOR"/>
</dbReference>
<dbReference type="Gene3D" id="3.30.565.10">
    <property type="entry name" value="Histidine kinase-like ATPase, C-terminal domain"/>
    <property type="match status" value="1"/>
</dbReference>
<dbReference type="InterPro" id="IPR036097">
    <property type="entry name" value="HisK_dim/P_sf"/>
</dbReference>
<dbReference type="CDD" id="cd00130">
    <property type="entry name" value="PAS"/>
    <property type="match status" value="3"/>
</dbReference>
<evidence type="ECO:0000259" key="10">
    <source>
        <dbReference type="PROSITE" id="PS50113"/>
    </source>
</evidence>
<dbReference type="InterPro" id="IPR029016">
    <property type="entry name" value="GAF-like_dom_sf"/>
</dbReference>
<keyword evidence="5" id="KW-0418">Kinase</keyword>
<dbReference type="PANTHER" id="PTHR43304:SF1">
    <property type="entry name" value="PAC DOMAIN-CONTAINING PROTEIN"/>
    <property type="match status" value="1"/>
</dbReference>
<dbReference type="CDD" id="cd00075">
    <property type="entry name" value="HATPase"/>
    <property type="match status" value="1"/>
</dbReference>
<dbReference type="Pfam" id="PF13185">
    <property type="entry name" value="GAF_2"/>
    <property type="match status" value="1"/>
</dbReference>
<evidence type="ECO:0000256" key="5">
    <source>
        <dbReference type="ARBA" id="ARBA00022777"/>
    </source>
</evidence>
<feature type="domain" description="Histidine kinase" evidence="8">
    <location>
        <begin position="605"/>
        <end position="830"/>
    </location>
</feature>
<dbReference type="InterPro" id="IPR052162">
    <property type="entry name" value="Sensor_kinase/Photoreceptor"/>
</dbReference>